<reference evidence="1 4" key="1">
    <citation type="submission" date="2023-02" db="EMBL/GenBank/DDBJ databases">
        <title>Pathogen: clinical or host-associated sample.</title>
        <authorList>
            <person name="Hergert J."/>
            <person name="Casey R."/>
            <person name="Wagner J."/>
            <person name="Young E.L."/>
            <person name="Oakeson K.F."/>
        </authorList>
    </citation>
    <scope>NUCLEOTIDE SEQUENCE</scope>
    <source>
        <strain evidence="2 4">2022CK-00829</strain>
        <strain evidence="1">2022CK-00830</strain>
    </source>
</reference>
<keyword evidence="4" id="KW-1185">Reference proteome</keyword>
<dbReference type="EMBL" id="CP118108">
    <property type="protein sequence ID" value="WDI00175.1"/>
    <property type="molecule type" value="Genomic_DNA"/>
</dbReference>
<proteinExistence type="predicted"/>
<sequence length="104" mass="12468">MEKIKVELESTNVFLRGWNLIHVYDHPTETLIETSEIVEGQEHIPIEVAILAAFLFYRYKFVSRVKDKNLYRLPKLTRTCSDYRLDKYLTEFYSYFIKLTGRLV</sequence>
<protein>
    <submittedName>
        <fullName evidence="1">Uncharacterized protein</fullName>
    </submittedName>
</protein>
<evidence type="ECO:0000313" key="2">
    <source>
        <dbReference type="EMBL" id="WDI00175.1"/>
    </source>
</evidence>
<dbReference type="Proteomes" id="UP001220962">
    <property type="component" value="Chromosome"/>
</dbReference>
<dbReference type="Proteomes" id="UP001221519">
    <property type="component" value="Chromosome"/>
</dbReference>
<evidence type="ECO:0000313" key="4">
    <source>
        <dbReference type="Proteomes" id="UP001221519"/>
    </source>
</evidence>
<dbReference type="RefSeq" id="WP_047911798.1">
    <property type="nucleotide sequence ID" value="NZ_CP118101.1"/>
</dbReference>
<dbReference type="EMBL" id="CP118101">
    <property type="protein sequence ID" value="WDH80488.1"/>
    <property type="molecule type" value="Genomic_DNA"/>
</dbReference>
<evidence type="ECO:0000313" key="1">
    <source>
        <dbReference type="EMBL" id="WDH80488.1"/>
    </source>
</evidence>
<evidence type="ECO:0000313" key="3">
    <source>
        <dbReference type="Proteomes" id="UP001220962"/>
    </source>
</evidence>
<gene>
    <name evidence="1" type="ORF">PUW23_13010</name>
    <name evidence="2" type="ORF">PUW25_12680</name>
</gene>
<dbReference type="AlphaFoldDB" id="A0AAX3MSZ5"/>
<name>A0AAX3MSZ5_9BACL</name>
<organism evidence="1 3">
    <name type="scientific">Paenibacillus urinalis</name>
    <dbReference type="NCBI Taxonomy" id="521520"/>
    <lineage>
        <taxon>Bacteria</taxon>
        <taxon>Bacillati</taxon>
        <taxon>Bacillota</taxon>
        <taxon>Bacilli</taxon>
        <taxon>Bacillales</taxon>
        <taxon>Paenibacillaceae</taxon>
        <taxon>Paenibacillus</taxon>
    </lineage>
</organism>
<accession>A0AAX3MSZ5</accession>